<reference evidence="2 3" key="1">
    <citation type="submission" date="2019-03" db="EMBL/GenBank/DDBJ databases">
        <title>First draft genome of Liparis tanakae, snailfish: a comprehensive survey of snailfish specific genes.</title>
        <authorList>
            <person name="Kim W."/>
            <person name="Song I."/>
            <person name="Jeong J.-H."/>
            <person name="Kim D."/>
            <person name="Kim S."/>
            <person name="Ryu S."/>
            <person name="Song J.Y."/>
            <person name="Lee S.K."/>
        </authorList>
    </citation>
    <scope>NUCLEOTIDE SEQUENCE [LARGE SCALE GENOMIC DNA]</scope>
    <source>
        <tissue evidence="2">Muscle</tissue>
    </source>
</reference>
<accession>A0A4Z2FBC6</accession>
<protein>
    <submittedName>
        <fullName evidence="2">Uncharacterized protein</fullName>
    </submittedName>
</protein>
<evidence type="ECO:0000313" key="3">
    <source>
        <dbReference type="Proteomes" id="UP000314294"/>
    </source>
</evidence>
<evidence type="ECO:0000313" key="2">
    <source>
        <dbReference type="EMBL" id="TNN38489.1"/>
    </source>
</evidence>
<comment type="caution">
    <text evidence="2">The sequence shown here is derived from an EMBL/GenBank/DDBJ whole genome shotgun (WGS) entry which is preliminary data.</text>
</comment>
<organism evidence="2 3">
    <name type="scientific">Liparis tanakae</name>
    <name type="common">Tanaka's snailfish</name>
    <dbReference type="NCBI Taxonomy" id="230148"/>
    <lineage>
        <taxon>Eukaryota</taxon>
        <taxon>Metazoa</taxon>
        <taxon>Chordata</taxon>
        <taxon>Craniata</taxon>
        <taxon>Vertebrata</taxon>
        <taxon>Euteleostomi</taxon>
        <taxon>Actinopterygii</taxon>
        <taxon>Neopterygii</taxon>
        <taxon>Teleostei</taxon>
        <taxon>Neoteleostei</taxon>
        <taxon>Acanthomorphata</taxon>
        <taxon>Eupercaria</taxon>
        <taxon>Perciformes</taxon>
        <taxon>Cottioidei</taxon>
        <taxon>Cottales</taxon>
        <taxon>Liparidae</taxon>
        <taxon>Liparis</taxon>
    </lineage>
</organism>
<sequence>MALARERRDVRLLKATWPAGSQPRDNLRAGAAHSAATGSLRQEGDLSNAPPGPRGGVTMPSIFLNSINMAAVTSSLIPAAGSMRPNTHMGDPACSCPPFISSTGKTG</sequence>
<name>A0A4Z2FBC6_9TELE</name>
<dbReference type="AlphaFoldDB" id="A0A4Z2FBC6"/>
<dbReference type="Proteomes" id="UP000314294">
    <property type="component" value="Unassembled WGS sequence"/>
</dbReference>
<keyword evidence="3" id="KW-1185">Reference proteome</keyword>
<feature type="region of interest" description="Disordered" evidence="1">
    <location>
        <begin position="14"/>
        <end position="57"/>
    </location>
</feature>
<dbReference type="EMBL" id="SRLO01001368">
    <property type="protein sequence ID" value="TNN38489.1"/>
    <property type="molecule type" value="Genomic_DNA"/>
</dbReference>
<gene>
    <name evidence="2" type="ORF">EYF80_051357</name>
</gene>
<proteinExistence type="predicted"/>
<evidence type="ECO:0000256" key="1">
    <source>
        <dbReference type="SAM" id="MobiDB-lite"/>
    </source>
</evidence>